<dbReference type="OrthoDB" id="9807888at2"/>
<dbReference type="InterPro" id="IPR001638">
    <property type="entry name" value="Solute-binding_3/MltF_N"/>
</dbReference>
<gene>
    <name evidence="6" type="ORF">DDE84_09625</name>
</gene>
<evidence type="ECO:0000256" key="2">
    <source>
        <dbReference type="ARBA" id="ARBA00022448"/>
    </source>
</evidence>
<evidence type="ECO:0000256" key="4">
    <source>
        <dbReference type="SAM" id="SignalP"/>
    </source>
</evidence>
<dbReference type="EMBL" id="QDAG01000010">
    <property type="protein sequence ID" value="KAE8126914.1"/>
    <property type="molecule type" value="Genomic_DNA"/>
</dbReference>
<dbReference type="AlphaFoldDB" id="A0A5N6S566"/>
<dbReference type="InterPro" id="IPR051455">
    <property type="entry name" value="Bact_solute-bind_prot3"/>
</dbReference>
<dbReference type="GO" id="GO:0005576">
    <property type="term" value="C:extracellular region"/>
    <property type="evidence" value="ECO:0007669"/>
    <property type="project" value="TreeGrafter"/>
</dbReference>
<proteinExistence type="inferred from homology"/>
<dbReference type="GeneID" id="78127941"/>
<dbReference type="SUPFAM" id="SSF53850">
    <property type="entry name" value="Periplasmic binding protein-like II"/>
    <property type="match status" value="1"/>
</dbReference>
<keyword evidence="2" id="KW-0813">Transport</keyword>
<dbReference type="Proteomes" id="UP000325415">
    <property type="component" value="Unassembled WGS sequence"/>
</dbReference>
<dbReference type="PANTHER" id="PTHR30085">
    <property type="entry name" value="AMINO ACID ABC TRANSPORTER PERMEASE"/>
    <property type="match status" value="1"/>
</dbReference>
<name>A0A5N6S566_9BIFI</name>
<accession>A0A5N6S566</accession>
<reference evidence="6 7" key="1">
    <citation type="submission" date="2018-04" db="EMBL/GenBank/DDBJ databases">
        <authorList>
            <person name="Eckel V.P."/>
            <person name="Vogel R.F."/>
        </authorList>
    </citation>
    <scope>NUCLEOTIDE SEQUENCE [LARGE SCALE GENOMIC DNA]</scope>
    <source>
        <strain evidence="7">TMW 2.1764</strain>
    </source>
</reference>
<evidence type="ECO:0000256" key="1">
    <source>
        <dbReference type="ARBA" id="ARBA00010333"/>
    </source>
</evidence>
<dbReference type="PANTHER" id="PTHR30085:SF6">
    <property type="entry name" value="ABC TRANSPORTER GLUTAMINE-BINDING PROTEIN GLNH"/>
    <property type="match status" value="1"/>
</dbReference>
<dbReference type="GO" id="GO:0006865">
    <property type="term" value="P:amino acid transport"/>
    <property type="evidence" value="ECO:0007669"/>
    <property type="project" value="TreeGrafter"/>
</dbReference>
<feature type="domain" description="Solute-binding protein family 3/N-terminal" evidence="5">
    <location>
        <begin position="94"/>
        <end position="317"/>
    </location>
</feature>
<evidence type="ECO:0000256" key="3">
    <source>
        <dbReference type="ARBA" id="ARBA00022729"/>
    </source>
</evidence>
<feature type="chain" id="PRO_5039693647" evidence="4">
    <location>
        <begin position="32"/>
        <end position="335"/>
    </location>
</feature>
<dbReference type="RefSeq" id="WP_152581488.1">
    <property type="nucleotide sequence ID" value="NZ_QDAG01000010.1"/>
</dbReference>
<comment type="similarity">
    <text evidence="1">Belongs to the bacterial solute-binding protein 3 family.</text>
</comment>
<organism evidence="6 7">
    <name type="scientific">Bifidobacterium tibiigranuli</name>
    <dbReference type="NCBI Taxonomy" id="2172043"/>
    <lineage>
        <taxon>Bacteria</taxon>
        <taxon>Bacillati</taxon>
        <taxon>Actinomycetota</taxon>
        <taxon>Actinomycetes</taxon>
        <taxon>Bifidobacteriales</taxon>
        <taxon>Bifidobacteriaceae</taxon>
        <taxon>Bifidobacterium</taxon>
    </lineage>
</organism>
<dbReference type="SMART" id="SM00062">
    <property type="entry name" value="PBPb"/>
    <property type="match status" value="1"/>
</dbReference>
<dbReference type="CDD" id="cd13690">
    <property type="entry name" value="PBP2_GluB"/>
    <property type="match status" value="1"/>
</dbReference>
<evidence type="ECO:0000259" key="5">
    <source>
        <dbReference type="SMART" id="SM00062"/>
    </source>
</evidence>
<dbReference type="GO" id="GO:0030288">
    <property type="term" value="C:outer membrane-bounded periplasmic space"/>
    <property type="evidence" value="ECO:0007669"/>
    <property type="project" value="TreeGrafter"/>
</dbReference>
<dbReference type="Pfam" id="PF00497">
    <property type="entry name" value="SBP_bac_3"/>
    <property type="match status" value="1"/>
</dbReference>
<keyword evidence="3 4" id="KW-0732">Signal</keyword>
<keyword evidence="7" id="KW-1185">Reference proteome</keyword>
<evidence type="ECO:0000313" key="6">
    <source>
        <dbReference type="EMBL" id="KAE8126914.1"/>
    </source>
</evidence>
<comment type="caution">
    <text evidence="6">The sequence shown here is derived from an EMBL/GenBank/DDBJ whole genome shotgun (WGS) entry which is preliminary data.</text>
</comment>
<protein>
    <submittedName>
        <fullName evidence="6">ABC transporter substrate-binding protein</fullName>
    </submittedName>
</protein>
<dbReference type="Gene3D" id="3.40.190.10">
    <property type="entry name" value="Periplasmic binding protein-like II"/>
    <property type="match status" value="2"/>
</dbReference>
<sequence length="335" mass="34489">MNVLKNRVTNTHRKLAVSAAAAIAALGLALAGCGSQGSTSSSSSSASGSNGSNSAVGKPLDTAAYDKIIAAGSVADSSTVDANTWASAVKKAGVLKVGGTKTSALFSLQSPDDNKVRGFDAGLSQLLARYIIGDAKTDVSVVTSSTREAVLQNGTVDSVFATYSITPARMQKIDFAGPYYVSRQGILVKSTNTSIKSVKDLDGKKVGVQAGSTGPQVVKKAAPKATVQEFQDDSQLVQAIKQGRIDAYVVDQSLVLGDVAKEPKALKVVGSGFGTPDPYGIGLPKGSDAKPFVNAWLKKIVADGTWAKLWKATIGDRTGVTTVPKVPTIGSLNIK</sequence>
<dbReference type="PROSITE" id="PS51257">
    <property type="entry name" value="PROKAR_LIPOPROTEIN"/>
    <property type="match status" value="1"/>
</dbReference>
<evidence type="ECO:0000313" key="7">
    <source>
        <dbReference type="Proteomes" id="UP000325415"/>
    </source>
</evidence>
<feature type="signal peptide" evidence="4">
    <location>
        <begin position="1"/>
        <end position="31"/>
    </location>
</feature>